<comment type="caution">
    <text evidence="3">The sequence shown here is derived from an EMBL/GenBank/DDBJ whole genome shotgun (WGS) entry which is preliminary data.</text>
</comment>
<sequence length="316" mass="36850">MSVSSVTFTAAATVEQWEEMKPAIVDAWLNRASDLKDMVLILKQEYNLVSTVKICRTRLQRWGMTTYKKRQAGTDDESPMQPVRKRKGTKFKGKKDSDPASPSLNPLNGVLSLSDAFRVPEFFFYSIDVFISYALKESLVQQPKAGDLIHPKADEDYSLCWQEIADLYQAAEGYFRGECWKKFVNTIKKAHLELRILVGLPDLQPEDFQMVWQRTMITRFWRICHRLIKLDTLWPQYGYSFLLDFVIEFERLVNTFYGEPSPLGQMLRTIAQIDKEHIQAVVRRGASRSIGVMAPMIDERQRRIVMYAWTDFMYRN</sequence>
<protein>
    <recommendedName>
        <fullName evidence="2">Clr5 domain-containing protein</fullName>
    </recommendedName>
</protein>
<dbReference type="Proteomes" id="UP001152049">
    <property type="component" value="Unassembled WGS sequence"/>
</dbReference>
<dbReference type="EMBL" id="JAOQAZ010000014">
    <property type="protein sequence ID" value="KAJ4259740.1"/>
    <property type="molecule type" value="Genomic_DNA"/>
</dbReference>
<reference evidence="3" key="1">
    <citation type="submission" date="2022-09" db="EMBL/GenBank/DDBJ databases">
        <title>Fusarium specimens isolated from Avocado Roots.</title>
        <authorList>
            <person name="Stajich J."/>
            <person name="Roper C."/>
            <person name="Heimlech-Rivalta G."/>
        </authorList>
    </citation>
    <scope>NUCLEOTIDE SEQUENCE</scope>
    <source>
        <strain evidence="3">CF00136</strain>
    </source>
</reference>
<feature type="region of interest" description="Disordered" evidence="1">
    <location>
        <begin position="70"/>
        <end position="101"/>
    </location>
</feature>
<feature type="compositionally biased region" description="Basic residues" evidence="1">
    <location>
        <begin position="83"/>
        <end position="93"/>
    </location>
</feature>
<keyword evidence="4" id="KW-1185">Reference proteome</keyword>
<gene>
    <name evidence="3" type="ORF">NW762_007671</name>
</gene>
<name>A0A9W8S012_9HYPO</name>
<accession>A0A9W8S012</accession>
<proteinExistence type="predicted"/>
<dbReference type="OrthoDB" id="5308957at2759"/>
<dbReference type="Pfam" id="PF14420">
    <property type="entry name" value="Clr5"/>
    <property type="match status" value="1"/>
</dbReference>
<dbReference type="InterPro" id="IPR025676">
    <property type="entry name" value="Clr5_dom"/>
</dbReference>
<evidence type="ECO:0000259" key="2">
    <source>
        <dbReference type="Pfam" id="PF14420"/>
    </source>
</evidence>
<dbReference type="AlphaFoldDB" id="A0A9W8S012"/>
<evidence type="ECO:0000313" key="4">
    <source>
        <dbReference type="Proteomes" id="UP001152049"/>
    </source>
</evidence>
<organism evidence="3 4">
    <name type="scientific">Fusarium torreyae</name>
    <dbReference type="NCBI Taxonomy" id="1237075"/>
    <lineage>
        <taxon>Eukaryota</taxon>
        <taxon>Fungi</taxon>
        <taxon>Dikarya</taxon>
        <taxon>Ascomycota</taxon>
        <taxon>Pezizomycotina</taxon>
        <taxon>Sordariomycetes</taxon>
        <taxon>Hypocreomycetidae</taxon>
        <taxon>Hypocreales</taxon>
        <taxon>Nectriaceae</taxon>
        <taxon>Fusarium</taxon>
    </lineage>
</organism>
<evidence type="ECO:0000313" key="3">
    <source>
        <dbReference type="EMBL" id="KAJ4259740.1"/>
    </source>
</evidence>
<evidence type="ECO:0000256" key="1">
    <source>
        <dbReference type="SAM" id="MobiDB-lite"/>
    </source>
</evidence>
<feature type="domain" description="Clr5" evidence="2">
    <location>
        <begin position="14"/>
        <end position="65"/>
    </location>
</feature>